<keyword evidence="3" id="KW-1185">Reference proteome</keyword>
<dbReference type="InParanoid" id="A0A7J7CFT6"/>
<dbReference type="EMBL" id="JAAARO010000017">
    <property type="protein sequence ID" value="KAF5732999.1"/>
    <property type="molecule type" value="Genomic_DNA"/>
</dbReference>
<dbReference type="PANTHER" id="PTHR33623:SF17">
    <property type="entry name" value="DUF4378 DOMAIN-CONTAINING PROTEIN"/>
    <property type="match status" value="1"/>
</dbReference>
<evidence type="ECO:0008006" key="4">
    <source>
        <dbReference type="Google" id="ProtNLM"/>
    </source>
</evidence>
<evidence type="ECO:0000256" key="1">
    <source>
        <dbReference type="SAM" id="MobiDB-lite"/>
    </source>
</evidence>
<evidence type="ECO:0000313" key="2">
    <source>
        <dbReference type="EMBL" id="KAF5732999.1"/>
    </source>
</evidence>
<feature type="compositionally biased region" description="Acidic residues" evidence="1">
    <location>
        <begin position="287"/>
        <end position="316"/>
    </location>
</feature>
<dbReference type="PANTHER" id="PTHR33623">
    <property type="entry name" value="OS04G0572500 PROTEIN"/>
    <property type="match status" value="1"/>
</dbReference>
<dbReference type="Proteomes" id="UP000593562">
    <property type="component" value="Unassembled WGS sequence"/>
</dbReference>
<proteinExistence type="predicted"/>
<dbReference type="OrthoDB" id="1669163at2759"/>
<accession>A0A7J7CFT6</accession>
<reference evidence="2 3" key="1">
    <citation type="journal article" date="2020" name="Nat. Commun.">
        <title>Genome of Tripterygium wilfordii and identification of cytochrome P450 involved in triptolide biosynthesis.</title>
        <authorList>
            <person name="Tu L."/>
            <person name="Su P."/>
            <person name="Zhang Z."/>
            <person name="Gao L."/>
            <person name="Wang J."/>
            <person name="Hu T."/>
            <person name="Zhou J."/>
            <person name="Zhang Y."/>
            <person name="Zhao Y."/>
            <person name="Liu Y."/>
            <person name="Song Y."/>
            <person name="Tong Y."/>
            <person name="Lu Y."/>
            <person name="Yang J."/>
            <person name="Xu C."/>
            <person name="Jia M."/>
            <person name="Peters R.J."/>
            <person name="Huang L."/>
            <person name="Gao W."/>
        </authorList>
    </citation>
    <scope>NUCLEOTIDE SEQUENCE [LARGE SCALE GENOMIC DNA]</scope>
    <source>
        <strain evidence="3">cv. XIE 37</strain>
        <tissue evidence="2">Leaf</tissue>
    </source>
</reference>
<evidence type="ECO:0000313" key="3">
    <source>
        <dbReference type="Proteomes" id="UP000593562"/>
    </source>
</evidence>
<sequence>MCPNTTMPRMLKDYLLEDLNSCSSTGFKSFPRNPPLSDYAARRPRPSRIPSTKAASTTISAFQAMINAVKKNIQFLKSPSVILPRSLSRTLSRRNSTKNKNREHNLNVRQVKITVKDIMRWTSFRDINVVNHSEPFESAPSPDHHCTNTTISTTTTTTTTSSCTCSSSGSSWCDSDFTEEDLQSWGGNCEEDVGENDVADKPVVPNNCEDVNTVEPKGEAPCEEERHEQSPISVLHHEFEEDEESLSSLDQSLVNIERTKEKLMQKIRRFESLAKVDPVNLEKWMSMDEETNSSTDIEQEEEEEEEQEELRDEEIEEKNTVTAWHLLEQVKTTTSLDTVEQLVLLDFFRDELGADTNDQIGHPGLENETLTRKARVWLRGEHSTLLDLGVDDNDEQERREALVNDLYMEGRRRRWSSSGFEEEGNELAMEVENGLLGDLVDQLLLEILL</sequence>
<protein>
    <recommendedName>
        <fullName evidence="4">DUF4378 domain-containing protein</fullName>
    </recommendedName>
</protein>
<dbReference type="AlphaFoldDB" id="A0A7J7CFT6"/>
<comment type="caution">
    <text evidence="2">The sequence shown here is derived from an EMBL/GenBank/DDBJ whole genome shotgun (WGS) entry which is preliminary data.</text>
</comment>
<organism evidence="2 3">
    <name type="scientific">Tripterygium wilfordii</name>
    <name type="common">Thunder God vine</name>
    <dbReference type="NCBI Taxonomy" id="458696"/>
    <lineage>
        <taxon>Eukaryota</taxon>
        <taxon>Viridiplantae</taxon>
        <taxon>Streptophyta</taxon>
        <taxon>Embryophyta</taxon>
        <taxon>Tracheophyta</taxon>
        <taxon>Spermatophyta</taxon>
        <taxon>Magnoliopsida</taxon>
        <taxon>eudicotyledons</taxon>
        <taxon>Gunneridae</taxon>
        <taxon>Pentapetalae</taxon>
        <taxon>rosids</taxon>
        <taxon>fabids</taxon>
        <taxon>Celastrales</taxon>
        <taxon>Celastraceae</taxon>
        <taxon>Tripterygium</taxon>
    </lineage>
</organism>
<gene>
    <name evidence="2" type="ORF">HS088_TW17G00533</name>
</gene>
<dbReference type="FunCoup" id="A0A7J7CFT6">
    <property type="interactions" value="20"/>
</dbReference>
<name>A0A7J7CFT6_TRIWF</name>
<feature type="region of interest" description="Disordered" evidence="1">
    <location>
        <begin position="284"/>
        <end position="317"/>
    </location>
</feature>
<feature type="region of interest" description="Disordered" evidence="1">
    <location>
        <begin position="33"/>
        <end position="54"/>
    </location>
</feature>